<feature type="non-terminal residue" evidence="1">
    <location>
        <position position="1"/>
    </location>
</feature>
<gene>
    <name evidence="1" type="ORF">H920_13751</name>
</gene>
<evidence type="ECO:0000313" key="1">
    <source>
        <dbReference type="EMBL" id="KFO24949.1"/>
    </source>
</evidence>
<organism evidence="1 2">
    <name type="scientific">Fukomys damarensis</name>
    <name type="common">Damaraland mole rat</name>
    <name type="synonym">Cryptomys damarensis</name>
    <dbReference type="NCBI Taxonomy" id="885580"/>
    <lineage>
        <taxon>Eukaryota</taxon>
        <taxon>Metazoa</taxon>
        <taxon>Chordata</taxon>
        <taxon>Craniata</taxon>
        <taxon>Vertebrata</taxon>
        <taxon>Euteleostomi</taxon>
        <taxon>Mammalia</taxon>
        <taxon>Eutheria</taxon>
        <taxon>Euarchontoglires</taxon>
        <taxon>Glires</taxon>
        <taxon>Rodentia</taxon>
        <taxon>Hystricomorpha</taxon>
        <taxon>Bathyergidae</taxon>
        <taxon>Fukomys</taxon>
    </lineage>
</organism>
<sequence length="91" mass="11167">QTLQRAVRLKKMVDRWQNSRTHCMWQTTLSQRRNPYAILRMQGTMEQELALADRHLLLVRRAALHQLFEEEHEQYRQELQRMGKAFYVERL</sequence>
<protein>
    <submittedName>
        <fullName evidence="1">Uncharacterized protein</fullName>
    </submittedName>
</protein>
<proteinExistence type="predicted"/>
<dbReference type="InterPro" id="IPR029375">
    <property type="entry name" value="CFAP141"/>
</dbReference>
<dbReference type="STRING" id="885580.ENSFDAP00000010211"/>
<dbReference type="Proteomes" id="UP000028990">
    <property type="component" value="Unassembled WGS sequence"/>
</dbReference>
<name>A0A091CYQ9_FUKDA</name>
<keyword evidence="2" id="KW-1185">Reference proteome</keyword>
<dbReference type="AlphaFoldDB" id="A0A091CYQ9"/>
<dbReference type="eggNOG" id="ENOG502SF03">
    <property type="taxonomic scope" value="Eukaryota"/>
</dbReference>
<dbReference type="EMBL" id="KN123483">
    <property type="protein sequence ID" value="KFO24949.1"/>
    <property type="molecule type" value="Genomic_DNA"/>
</dbReference>
<accession>A0A091CYQ9</accession>
<dbReference type="PANTHER" id="PTHR35818:SF1">
    <property type="entry name" value="CILIA- AND FLAGELLA-ASSOCIATED PROTEIN 141"/>
    <property type="match status" value="1"/>
</dbReference>
<dbReference type="PANTHER" id="PTHR35818">
    <property type="entry name" value="C1ORF189"/>
    <property type="match status" value="1"/>
</dbReference>
<reference evidence="1 2" key="1">
    <citation type="submission" date="2013-11" db="EMBL/GenBank/DDBJ databases">
        <title>The Damaraland mole rat (Fukomys damarensis) genome and evolution of African mole rats.</title>
        <authorList>
            <person name="Gladyshev V.N."/>
            <person name="Fang X."/>
        </authorList>
    </citation>
    <scope>NUCLEOTIDE SEQUENCE [LARGE SCALE GENOMIC DNA]</scope>
    <source>
        <tissue evidence="1">Liver</tissue>
    </source>
</reference>
<evidence type="ECO:0000313" key="2">
    <source>
        <dbReference type="Proteomes" id="UP000028990"/>
    </source>
</evidence>
<dbReference type="Pfam" id="PF15104">
    <property type="entry name" value="CFAP141"/>
    <property type="match status" value="1"/>
</dbReference>